<keyword evidence="3" id="KW-0805">Transcription regulation</keyword>
<keyword evidence="5" id="KW-0804">Transcription</keyword>
<dbReference type="RefSeq" id="WP_155176743.1">
    <property type="nucleotide sequence ID" value="NZ_BAAAFL010000012.1"/>
</dbReference>
<dbReference type="InterPro" id="IPR036390">
    <property type="entry name" value="WH_DNA-bd_sf"/>
</dbReference>
<reference evidence="7 8" key="1">
    <citation type="submission" date="2019-02" db="EMBL/GenBank/DDBJ databases">
        <authorList>
            <person name="Goldberg S.R."/>
            <person name="Haltli B.A."/>
            <person name="Correa H."/>
            <person name="Russell K.G."/>
        </authorList>
    </citation>
    <scope>NUCLEOTIDE SEQUENCE [LARGE SCALE GENOMIC DNA]</scope>
    <source>
        <strain evidence="7 8">JCM 16186</strain>
    </source>
</reference>
<organism evidence="7 8">
    <name type="scientific">Fulvivirga kasyanovii</name>
    <dbReference type="NCBI Taxonomy" id="396812"/>
    <lineage>
        <taxon>Bacteria</taxon>
        <taxon>Pseudomonadati</taxon>
        <taxon>Bacteroidota</taxon>
        <taxon>Cytophagia</taxon>
        <taxon>Cytophagales</taxon>
        <taxon>Fulvivirgaceae</taxon>
        <taxon>Fulvivirga</taxon>
    </lineage>
</organism>
<name>A0ABW9RYP1_9BACT</name>
<dbReference type="SUPFAM" id="SSF53383">
    <property type="entry name" value="PLP-dependent transferases"/>
    <property type="match status" value="1"/>
</dbReference>
<dbReference type="Pfam" id="PF00155">
    <property type="entry name" value="Aminotran_1_2"/>
    <property type="match status" value="1"/>
</dbReference>
<dbReference type="SUPFAM" id="SSF46785">
    <property type="entry name" value="Winged helix' DNA-binding domain"/>
    <property type="match status" value="1"/>
</dbReference>
<dbReference type="Proteomes" id="UP000798808">
    <property type="component" value="Unassembled WGS sequence"/>
</dbReference>
<dbReference type="PANTHER" id="PTHR46577:SF1">
    <property type="entry name" value="HTH-TYPE TRANSCRIPTIONAL REGULATORY PROTEIN GABR"/>
    <property type="match status" value="1"/>
</dbReference>
<dbReference type="Pfam" id="PF00392">
    <property type="entry name" value="GntR"/>
    <property type="match status" value="1"/>
</dbReference>
<dbReference type="EMBL" id="SMLW01000673">
    <property type="protein sequence ID" value="MTI28842.1"/>
    <property type="molecule type" value="Genomic_DNA"/>
</dbReference>
<evidence type="ECO:0000256" key="3">
    <source>
        <dbReference type="ARBA" id="ARBA00023015"/>
    </source>
</evidence>
<evidence type="ECO:0000313" key="7">
    <source>
        <dbReference type="EMBL" id="MTI28842.1"/>
    </source>
</evidence>
<keyword evidence="7" id="KW-0032">Aminotransferase</keyword>
<feature type="domain" description="HTH gntR-type" evidence="6">
    <location>
        <begin position="17"/>
        <end position="85"/>
    </location>
</feature>
<keyword evidence="7" id="KW-0808">Transferase</keyword>
<dbReference type="InterPro" id="IPR036388">
    <property type="entry name" value="WH-like_DNA-bd_sf"/>
</dbReference>
<dbReference type="Gene3D" id="1.10.10.10">
    <property type="entry name" value="Winged helix-like DNA-binding domain superfamily/Winged helix DNA-binding domain"/>
    <property type="match status" value="1"/>
</dbReference>
<dbReference type="InterPro" id="IPR000524">
    <property type="entry name" value="Tscrpt_reg_HTH_GntR"/>
</dbReference>
<dbReference type="InterPro" id="IPR051446">
    <property type="entry name" value="HTH_trans_reg/aminotransferase"/>
</dbReference>
<protein>
    <submittedName>
        <fullName evidence="7">PLP-dependent aminotransferase family protein</fullName>
    </submittedName>
</protein>
<keyword evidence="2" id="KW-0663">Pyridoxal phosphate</keyword>
<dbReference type="Gene3D" id="3.40.640.10">
    <property type="entry name" value="Type I PLP-dependent aspartate aminotransferase-like (Major domain)"/>
    <property type="match status" value="1"/>
</dbReference>
<evidence type="ECO:0000256" key="5">
    <source>
        <dbReference type="ARBA" id="ARBA00023163"/>
    </source>
</evidence>
<dbReference type="CDD" id="cd07377">
    <property type="entry name" value="WHTH_GntR"/>
    <property type="match status" value="1"/>
</dbReference>
<proteinExistence type="inferred from homology"/>
<dbReference type="PROSITE" id="PS50949">
    <property type="entry name" value="HTH_GNTR"/>
    <property type="match status" value="1"/>
</dbReference>
<evidence type="ECO:0000256" key="2">
    <source>
        <dbReference type="ARBA" id="ARBA00022898"/>
    </source>
</evidence>
<evidence type="ECO:0000256" key="1">
    <source>
        <dbReference type="ARBA" id="ARBA00005384"/>
    </source>
</evidence>
<dbReference type="PRINTS" id="PR00035">
    <property type="entry name" value="HTHGNTR"/>
</dbReference>
<dbReference type="PANTHER" id="PTHR46577">
    <property type="entry name" value="HTH-TYPE TRANSCRIPTIONAL REGULATORY PROTEIN GABR"/>
    <property type="match status" value="1"/>
</dbReference>
<dbReference type="CDD" id="cd00609">
    <property type="entry name" value="AAT_like"/>
    <property type="match status" value="1"/>
</dbReference>
<comment type="similarity">
    <text evidence="1">In the C-terminal section; belongs to the class-I pyridoxal-phosphate-dependent aminotransferase family.</text>
</comment>
<comment type="caution">
    <text evidence="7">The sequence shown here is derived from an EMBL/GenBank/DDBJ whole genome shotgun (WGS) entry which is preliminary data.</text>
</comment>
<evidence type="ECO:0000259" key="6">
    <source>
        <dbReference type="PROSITE" id="PS50949"/>
    </source>
</evidence>
<dbReference type="InterPro" id="IPR015424">
    <property type="entry name" value="PyrdxlP-dep_Trfase"/>
</dbReference>
<keyword evidence="4" id="KW-0238">DNA-binding</keyword>
<gene>
    <name evidence="7" type="ORF">E1163_28035</name>
</gene>
<keyword evidence="8" id="KW-1185">Reference proteome</keyword>
<evidence type="ECO:0000256" key="4">
    <source>
        <dbReference type="ARBA" id="ARBA00023125"/>
    </source>
</evidence>
<accession>A0ABW9RYP1</accession>
<sequence length="475" mass="53739">MLRPWKLQIKLNFDRERAIYLQIADAIISDIREGKLKPGDALPGSRRLADSLSVNRNTIVQALDVLLAEGWLVSISRKGMFVPESLPKPLGKAETPKRTAENQDTFEKPKAEISFNDGFPDTKLAPVEALSRAYRQIFNRTARWRMMGYGSALGDLRFREALVQMLNYNRGMHLSTDQLCVTRGSQMAMYLAAQVLLKPGDAVIVENPGYKPAWQAFAQARAHIVPVDVDNEGINMEQVALVLQKQTVKAIYLTPHHQYPTTVSLSLPRRLRLIELCNAYNVTLIEDDYDHEFHYQQRPLLPLSSYKELKNFLYVGSFSKVVAPALRVGYLAGSPEIINKIGHLRSIIDVQGDIIMELAILELITSGEIKRHLRKATAHYKRKRDFFHGLLKSHLENEVSFTRPDGGLSYWIRFKENVDLFLLSENLLQKGIQIITPDKFSYEQPVNGLRLGFGSLSEEQLENGIKAIASALRAS</sequence>
<evidence type="ECO:0000313" key="8">
    <source>
        <dbReference type="Proteomes" id="UP000798808"/>
    </source>
</evidence>
<dbReference type="GO" id="GO:0008483">
    <property type="term" value="F:transaminase activity"/>
    <property type="evidence" value="ECO:0007669"/>
    <property type="project" value="UniProtKB-KW"/>
</dbReference>
<dbReference type="InterPro" id="IPR004839">
    <property type="entry name" value="Aminotransferase_I/II_large"/>
</dbReference>
<dbReference type="InterPro" id="IPR015421">
    <property type="entry name" value="PyrdxlP-dep_Trfase_major"/>
</dbReference>
<dbReference type="SMART" id="SM00345">
    <property type="entry name" value="HTH_GNTR"/>
    <property type="match status" value="1"/>
</dbReference>